<proteinExistence type="predicted"/>
<keyword evidence="3" id="KW-1185">Reference proteome</keyword>
<evidence type="ECO:0000256" key="1">
    <source>
        <dbReference type="SAM" id="Phobius"/>
    </source>
</evidence>
<organism evidence="2 3">
    <name type="scientific">Staphylococcus saccharolyticus</name>
    <dbReference type="NCBI Taxonomy" id="33028"/>
    <lineage>
        <taxon>Bacteria</taxon>
        <taxon>Bacillati</taxon>
        <taxon>Bacillota</taxon>
        <taxon>Bacilli</taxon>
        <taxon>Bacillales</taxon>
        <taxon>Staphylococcaceae</taxon>
        <taxon>Staphylococcus</taxon>
    </lineage>
</organism>
<dbReference type="AlphaFoldDB" id="A0A380H6Q7"/>
<name>A0A380H6Q7_9STAP</name>
<keyword evidence="1" id="KW-0472">Membrane</keyword>
<feature type="transmembrane region" description="Helical" evidence="1">
    <location>
        <begin position="39"/>
        <end position="59"/>
    </location>
</feature>
<dbReference type="EMBL" id="UHDZ01000001">
    <property type="protein sequence ID" value="SUM73524.1"/>
    <property type="molecule type" value="Genomic_DNA"/>
</dbReference>
<evidence type="ECO:0000313" key="3">
    <source>
        <dbReference type="Proteomes" id="UP000255425"/>
    </source>
</evidence>
<protein>
    <submittedName>
        <fullName evidence="2">Uncharacterized protein</fullName>
    </submittedName>
</protein>
<accession>A0A380H6Q7</accession>
<reference evidence="2 3" key="1">
    <citation type="submission" date="2018-06" db="EMBL/GenBank/DDBJ databases">
        <authorList>
            <consortium name="Pathogen Informatics"/>
            <person name="Doyle S."/>
        </authorList>
    </citation>
    <scope>NUCLEOTIDE SEQUENCE [LARGE SCALE GENOMIC DNA]</scope>
    <source>
        <strain evidence="2 3">NCTC11807</strain>
    </source>
</reference>
<dbReference type="Proteomes" id="UP000255425">
    <property type="component" value="Unassembled WGS sequence"/>
</dbReference>
<evidence type="ECO:0000313" key="2">
    <source>
        <dbReference type="EMBL" id="SUM73524.1"/>
    </source>
</evidence>
<keyword evidence="1" id="KW-1133">Transmembrane helix</keyword>
<gene>
    <name evidence="2" type="ORF">NCTC11807_02194</name>
</gene>
<keyword evidence="1" id="KW-0812">Transmembrane</keyword>
<sequence>MIILSKLNYNELFKDINQKGLKRMMIENENFDSNEDHHIVGFIITVVIATLSILTIWLLEK</sequence>